<protein>
    <submittedName>
        <fullName evidence="1">Uncharacterized protein</fullName>
    </submittedName>
</protein>
<evidence type="ECO:0000313" key="1">
    <source>
        <dbReference type="EMBL" id="KAF2121798.1"/>
    </source>
</evidence>
<proteinExistence type="predicted"/>
<dbReference type="Proteomes" id="UP000799770">
    <property type="component" value="Unassembled WGS sequence"/>
</dbReference>
<keyword evidence="2" id="KW-1185">Reference proteome</keyword>
<reference evidence="1" key="1">
    <citation type="journal article" date="2020" name="Stud. Mycol.">
        <title>101 Dothideomycetes genomes: a test case for predicting lifestyles and emergence of pathogens.</title>
        <authorList>
            <person name="Haridas S."/>
            <person name="Albert R."/>
            <person name="Binder M."/>
            <person name="Bloem J."/>
            <person name="Labutti K."/>
            <person name="Salamov A."/>
            <person name="Andreopoulos B."/>
            <person name="Baker S."/>
            <person name="Barry K."/>
            <person name="Bills G."/>
            <person name="Bluhm B."/>
            <person name="Cannon C."/>
            <person name="Castanera R."/>
            <person name="Culley D."/>
            <person name="Daum C."/>
            <person name="Ezra D."/>
            <person name="Gonzalez J."/>
            <person name="Henrissat B."/>
            <person name="Kuo A."/>
            <person name="Liang C."/>
            <person name="Lipzen A."/>
            <person name="Lutzoni F."/>
            <person name="Magnuson J."/>
            <person name="Mondo S."/>
            <person name="Nolan M."/>
            <person name="Ohm R."/>
            <person name="Pangilinan J."/>
            <person name="Park H.-J."/>
            <person name="Ramirez L."/>
            <person name="Alfaro M."/>
            <person name="Sun H."/>
            <person name="Tritt A."/>
            <person name="Yoshinaga Y."/>
            <person name="Zwiers L.-H."/>
            <person name="Turgeon B."/>
            <person name="Goodwin S."/>
            <person name="Spatafora J."/>
            <person name="Crous P."/>
            <person name="Grigoriev I."/>
        </authorList>
    </citation>
    <scope>NUCLEOTIDE SEQUENCE</scope>
    <source>
        <strain evidence="1">CBS 627.86</strain>
    </source>
</reference>
<dbReference type="OrthoDB" id="3702761at2759"/>
<sequence length="570" mass="64779">MTIQSEALPPLYTPRLILATHYFQCPLVQSFRKRAIFSQVSRNFNKPLANYLAPSSEQEMEDVVMGGGHSQDQPPKWKLDTLPAEIHRLIVSHLAPTGSDIQVYGRRAKIHLKNANFAHRCLREWVPAFMFRDMTLLHVQPNMASSLSYFGASHEAAELRKHVKSIQVKVPSAIRWEVDTHVPFDFIDDITASRLCKSFGLTEREDMNNEQQDYCANYHRALVEPFTDNRRWYKLLSSAIQTWPQIFNQFPNVNDLSVGICERDEHPWGTSTHQFVCQYGPTVLSHPDPKFVEDPTANLAWASSIILQAAPHTVKTLGLSAANLDSLNSFSTVNRLLSMVYSRNTFLDGPHLDGITSLTLDVRGVEGTHGSKDWHGDTGSIGMARYWTRVLKAMKNLKYLDIQDILYPDCSFTEGEESYTYACVLEWILPAIDFPKLETLRLRDSLVSRETLPKLLSRKMPSLKSVVLDEVHILLPETIEDEGGEAEESSLFKGQTWLEACQWLTSHFPGVEVHLVRPLMTLYKRTDSPQNVPRRLHSDWIRCIAKVKGVTLVSTGEYRNVVGPARNPPR</sequence>
<evidence type="ECO:0000313" key="2">
    <source>
        <dbReference type="Proteomes" id="UP000799770"/>
    </source>
</evidence>
<dbReference type="AlphaFoldDB" id="A0A6A5ZTZ1"/>
<organism evidence="1 2">
    <name type="scientific">Lophiotrema nucula</name>
    <dbReference type="NCBI Taxonomy" id="690887"/>
    <lineage>
        <taxon>Eukaryota</taxon>
        <taxon>Fungi</taxon>
        <taxon>Dikarya</taxon>
        <taxon>Ascomycota</taxon>
        <taxon>Pezizomycotina</taxon>
        <taxon>Dothideomycetes</taxon>
        <taxon>Pleosporomycetidae</taxon>
        <taxon>Pleosporales</taxon>
        <taxon>Lophiotremataceae</taxon>
        <taxon>Lophiotrema</taxon>
    </lineage>
</organism>
<gene>
    <name evidence="1" type="ORF">BDV96DRAFT_639883</name>
</gene>
<accession>A0A6A5ZTZ1</accession>
<name>A0A6A5ZTZ1_9PLEO</name>
<dbReference type="EMBL" id="ML977311">
    <property type="protein sequence ID" value="KAF2121798.1"/>
    <property type="molecule type" value="Genomic_DNA"/>
</dbReference>